<evidence type="ECO:0000313" key="2">
    <source>
        <dbReference type="EMBL" id="MFC7184261.1"/>
    </source>
</evidence>
<keyword evidence="1" id="KW-0472">Membrane</keyword>
<feature type="transmembrane region" description="Helical" evidence="1">
    <location>
        <begin position="20"/>
        <end position="41"/>
    </location>
</feature>
<evidence type="ECO:0000313" key="3">
    <source>
        <dbReference type="Proteomes" id="UP001596435"/>
    </source>
</evidence>
<accession>A0ABW2G487</accession>
<sequence length="188" mass="18337">MTAPAPVTAEPERPVRVGGHPAVVLSVLLVAGLLALLPCAGNAKAVGLAARASHAHAAAKAGAVPAASAAASTSASAPDPAAARQNGIAAMSRAPHSDGHQAALWADFPGRSDIWCTADGGVPGPGKGCTSHPFCGPGAQLPNAPPQPGAVALPLLVAAHEVPAAVPVDTPFVSGPAPDLHVLQVHRS</sequence>
<reference evidence="3" key="1">
    <citation type="journal article" date="2019" name="Int. J. Syst. Evol. Microbiol.">
        <title>The Global Catalogue of Microorganisms (GCM) 10K type strain sequencing project: providing services to taxonomists for standard genome sequencing and annotation.</title>
        <authorList>
            <consortium name="The Broad Institute Genomics Platform"/>
            <consortium name="The Broad Institute Genome Sequencing Center for Infectious Disease"/>
            <person name="Wu L."/>
            <person name="Ma J."/>
        </authorList>
    </citation>
    <scope>NUCLEOTIDE SEQUENCE [LARGE SCALE GENOMIC DNA]</scope>
    <source>
        <strain evidence="3">CGMCC 1.12859</strain>
    </source>
</reference>
<evidence type="ECO:0000256" key="1">
    <source>
        <dbReference type="SAM" id="Phobius"/>
    </source>
</evidence>
<dbReference type="RefSeq" id="WP_345705458.1">
    <property type="nucleotide sequence ID" value="NZ_BAABKV010000001.1"/>
</dbReference>
<keyword evidence="1" id="KW-0812">Transmembrane</keyword>
<keyword evidence="1" id="KW-1133">Transmembrane helix</keyword>
<gene>
    <name evidence="2" type="ORF">ACFQMG_32390</name>
</gene>
<comment type="caution">
    <text evidence="2">The sequence shown here is derived from an EMBL/GenBank/DDBJ whole genome shotgun (WGS) entry which is preliminary data.</text>
</comment>
<name>A0ABW2G487_9ACTN</name>
<protein>
    <recommendedName>
        <fullName evidence="4">Secreted protein</fullName>
    </recommendedName>
</protein>
<evidence type="ECO:0008006" key="4">
    <source>
        <dbReference type="Google" id="ProtNLM"/>
    </source>
</evidence>
<dbReference type="EMBL" id="JBHTAJ010000094">
    <property type="protein sequence ID" value="MFC7184261.1"/>
    <property type="molecule type" value="Genomic_DNA"/>
</dbReference>
<keyword evidence="3" id="KW-1185">Reference proteome</keyword>
<organism evidence="2 3">
    <name type="scientific">Kitasatospora paranensis</name>
    <dbReference type="NCBI Taxonomy" id="258053"/>
    <lineage>
        <taxon>Bacteria</taxon>
        <taxon>Bacillati</taxon>
        <taxon>Actinomycetota</taxon>
        <taxon>Actinomycetes</taxon>
        <taxon>Kitasatosporales</taxon>
        <taxon>Streptomycetaceae</taxon>
        <taxon>Kitasatospora</taxon>
    </lineage>
</organism>
<proteinExistence type="predicted"/>
<dbReference type="Proteomes" id="UP001596435">
    <property type="component" value="Unassembled WGS sequence"/>
</dbReference>